<keyword evidence="2" id="KW-1185">Reference proteome</keyword>
<comment type="caution">
    <text evidence="1">The sequence shown here is derived from an EMBL/GenBank/DDBJ whole genome shotgun (WGS) entry which is preliminary data.</text>
</comment>
<reference evidence="2" key="1">
    <citation type="submission" date="2016-06" db="EMBL/GenBank/DDBJ databases">
        <title>Parallel loss of symbiosis genes in relatives of nitrogen-fixing non-legume Parasponia.</title>
        <authorList>
            <person name="Van Velzen R."/>
            <person name="Holmer R."/>
            <person name="Bu F."/>
            <person name="Rutten L."/>
            <person name="Van Zeijl A."/>
            <person name="Liu W."/>
            <person name="Santuari L."/>
            <person name="Cao Q."/>
            <person name="Sharma T."/>
            <person name="Shen D."/>
            <person name="Roswanjaya Y."/>
            <person name="Wardhani T."/>
            <person name="Kalhor M.S."/>
            <person name="Jansen J."/>
            <person name="Van den Hoogen J."/>
            <person name="Gungor B."/>
            <person name="Hartog M."/>
            <person name="Hontelez J."/>
            <person name="Verver J."/>
            <person name="Yang W.-C."/>
            <person name="Schijlen E."/>
            <person name="Repin R."/>
            <person name="Schilthuizen M."/>
            <person name="Schranz E."/>
            <person name="Heidstra R."/>
            <person name="Miyata K."/>
            <person name="Fedorova E."/>
            <person name="Kohlen W."/>
            <person name="Bisseling T."/>
            <person name="Smit S."/>
            <person name="Geurts R."/>
        </authorList>
    </citation>
    <scope>NUCLEOTIDE SEQUENCE [LARGE SCALE GENOMIC DNA]</scope>
    <source>
        <strain evidence="2">cv. WU1-14</strain>
    </source>
</reference>
<organism evidence="1 2">
    <name type="scientific">Parasponia andersonii</name>
    <name type="common">Sponia andersonii</name>
    <dbReference type="NCBI Taxonomy" id="3476"/>
    <lineage>
        <taxon>Eukaryota</taxon>
        <taxon>Viridiplantae</taxon>
        <taxon>Streptophyta</taxon>
        <taxon>Embryophyta</taxon>
        <taxon>Tracheophyta</taxon>
        <taxon>Spermatophyta</taxon>
        <taxon>Magnoliopsida</taxon>
        <taxon>eudicotyledons</taxon>
        <taxon>Gunneridae</taxon>
        <taxon>Pentapetalae</taxon>
        <taxon>rosids</taxon>
        <taxon>fabids</taxon>
        <taxon>Rosales</taxon>
        <taxon>Cannabaceae</taxon>
        <taxon>Parasponia</taxon>
    </lineage>
</organism>
<evidence type="ECO:0000313" key="2">
    <source>
        <dbReference type="Proteomes" id="UP000237105"/>
    </source>
</evidence>
<gene>
    <name evidence="1" type="ORF">PanWU01x14_191350</name>
</gene>
<name>A0A2P5C1W3_PARAD</name>
<dbReference type="Proteomes" id="UP000237105">
    <property type="component" value="Unassembled WGS sequence"/>
</dbReference>
<sequence>ISSGSAILLAAILLLILPYDPFTAFVHGLVLLVMGCSIS</sequence>
<dbReference type="STRING" id="3476.A0A2P5C1W3"/>
<accession>A0A2P5C1W3</accession>
<proteinExistence type="predicted"/>
<protein>
    <submittedName>
        <fullName evidence="1">Uncharacterized protein</fullName>
    </submittedName>
</protein>
<feature type="non-terminal residue" evidence="1">
    <location>
        <position position="1"/>
    </location>
</feature>
<dbReference type="AlphaFoldDB" id="A0A2P5C1W3"/>
<dbReference type="EMBL" id="JXTB01000187">
    <property type="protein sequence ID" value="PON55027.1"/>
    <property type="molecule type" value="Genomic_DNA"/>
</dbReference>
<evidence type="ECO:0000313" key="1">
    <source>
        <dbReference type="EMBL" id="PON55027.1"/>
    </source>
</evidence>